<dbReference type="AlphaFoldDB" id="A0A9J5Y7D6"/>
<evidence type="ECO:0000256" key="2">
    <source>
        <dbReference type="ARBA" id="ARBA00022676"/>
    </source>
</evidence>
<sequence length="97" mass="10926">MCLIDLNGVWKNGVGVNDNECGIVERDEFERCIEITMGYGEEGEELRKNVKKWRDLAKKAMKETGLSNVNLKDFANEVVMSTKSLNISSQLISSNQL</sequence>
<comment type="caution">
    <text evidence="3">The sequence shown here is derived from an EMBL/GenBank/DDBJ whole genome shotgun (WGS) entry which is preliminary data.</text>
</comment>
<proteinExistence type="inferred from homology"/>
<dbReference type="GO" id="GO:0080044">
    <property type="term" value="F:quercetin 7-O-glucosyltransferase activity"/>
    <property type="evidence" value="ECO:0007669"/>
    <property type="project" value="TreeGrafter"/>
</dbReference>
<dbReference type="SUPFAM" id="SSF53756">
    <property type="entry name" value="UDP-Glycosyltransferase/glycogen phosphorylase"/>
    <property type="match status" value="1"/>
</dbReference>
<gene>
    <name evidence="3" type="ORF">H5410_037293</name>
</gene>
<dbReference type="GO" id="GO:0080043">
    <property type="term" value="F:quercetin 3-O-glucosyltransferase activity"/>
    <property type="evidence" value="ECO:0007669"/>
    <property type="project" value="TreeGrafter"/>
</dbReference>
<dbReference type="Proteomes" id="UP000824120">
    <property type="component" value="Chromosome 7"/>
</dbReference>
<dbReference type="OrthoDB" id="5835829at2759"/>
<accession>A0A9J5Y7D6</accession>
<keyword evidence="4" id="KW-1185">Reference proteome</keyword>
<reference evidence="3 4" key="1">
    <citation type="submission" date="2020-09" db="EMBL/GenBank/DDBJ databases">
        <title>De no assembly of potato wild relative species, Solanum commersonii.</title>
        <authorList>
            <person name="Cho K."/>
        </authorList>
    </citation>
    <scope>NUCLEOTIDE SEQUENCE [LARGE SCALE GENOMIC DNA]</scope>
    <source>
        <strain evidence="3">LZ3.2</strain>
        <tissue evidence="3">Leaf</tissue>
    </source>
</reference>
<keyword evidence="2" id="KW-0808">Transferase</keyword>
<name>A0A9J5Y7D6_SOLCO</name>
<protein>
    <submittedName>
        <fullName evidence="3">Uncharacterized protein</fullName>
    </submittedName>
</protein>
<evidence type="ECO:0000256" key="1">
    <source>
        <dbReference type="ARBA" id="ARBA00009995"/>
    </source>
</evidence>
<dbReference type="PANTHER" id="PTHR11926">
    <property type="entry name" value="GLUCOSYL/GLUCURONOSYL TRANSFERASES"/>
    <property type="match status" value="1"/>
</dbReference>
<dbReference type="PANTHER" id="PTHR11926:SF870">
    <property type="entry name" value="UDP-GLYCOSYLTRANSFERASE 75B1"/>
    <property type="match status" value="1"/>
</dbReference>
<evidence type="ECO:0000313" key="4">
    <source>
        <dbReference type="Proteomes" id="UP000824120"/>
    </source>
</evidence>
<evidence type="ECO:0000313" key="3">
    <source>
        <dbReference type="EMBL" id="KAG5596061.1"/>
    </source>
</evidence>
<keyword evidence="2" id="KW-0328">Glycosyltransferase</keyword>
<dbReference type="Gene3D" id="3.40.50.2000">
    <property type="entry name" value="Glycogen Phosphorylase B"/>
    <property type="match status" value="2"/>
</dbReference>
<comment type="similarity">
    <text evidence="1">Belongs to the UDP-glycosyltransferase family.</text>
</comment>
<dbReference type="EMBL" id="JACXVP010000007">
    <property type="protein sequence ID" value="KAG5596061.1"/>
    <property type="molecule type" value="Genomic_DNA"/>
</dbReference>
<organism evidence="3 4">
    <name type="scientific">Solanum commersonii</name>
    <name type="common">Commerson's wild potato</name>
    <name type="synonym">Commerson's nightshade</name>
    <dbReference type="NCBI Taxonomy" id="4109"/>
    <lineage>
        <taxon>Eukaryota</taxon>
        <taxon>Viridiplantae</taxon>
        <taxon>Streptophyta</taxon>
        <taxon>Embryophyta</taxon>
        <taxon>Tracheophyta</taxon>
        <taxon>Spermatophyta</taxon>
        <taxon>Magnoliopsida</taxon>
        <taxon>eudicotyledons</taxon>
        <taxon>Gunneridae</taxon>
        <taxon>Pentapetalae</taxon>
        <taxon>asterids</taxon>
        <taxon>lamiids</taxon>
        <taxon>Solanales</taxon>
        <taxon>Solanaceae</taxon>
        <taxon>Solanoideae</taxon>
        <taxon>Solaneae</taxon>
        <taxon>Solanum</taxon>
    </lineage>
</organism>